<sequence>MTWILTNQGIRFELLAPTAEMIHPADIAFSLARLCRFNGHTGKHYSVAQHCYLAADLVEPEHQLHALLHDATEAYVGDMVRPIKVEMRKYAAALHIDDVYATIERRVWLAICERFDLEPELPDQVKEVDMYLLAVERRDLMPAHPDAWDCIQGIELPAWHIKPWSAEEARDRYFQRLMSLLSTTHRSRVQA</sequence>
<evidence type="ECO:0000313" key="2">
    <source>
        <dbReference type="Proteomes" id="UP000243378"/>
    </source>
</evidence>
<organism evidence="1 2">
    <name type="scientific">Phytopseudomonas seleniipraecipitans</name>
    <dbReference type="NCBI Taxonomy" id="640205"/>
    <lineage>
        <taxon>Bacteria</taxon>
        <taxon>Pseudomonadati</taxon>
        <taxon>Pseudomonadota</taxon>
        <taxon>Gammaproteobacteria</taxon>
        <taxon>Pseudomonadales</taxon>
        <taxon>Pseudomonadaceae</taxon>
        <taxon>Phytopseudomonas</taxon>
    </lineage>
</organism>
<dbReference type="SUPFAM" id="SSF109604">
    <property type="entry name" value="HD-domain/PDEase-like"/>
    <property type="match status" value="1"/>
</dbReference>
<dbReference type="Proteomes" id="UP000243378">
    <property type="component" value="Unassembled WGS sequence"/>
</dbReference>
<dbReference type="STRING" id="640205.SAMN05216381_1096"/>
<protein>
    <recommendedName>
        <fullName evidence="3">Phosphohydrolase</fullName>
    </recommendedName>
</protein>
<evidence type="ECO:0008006" key="3">
    <source>
        <dbReference type="Google" id="ProtNLM"/>
    </source>
</evidence>
<name>A0A1G7JF45_9GAMM</name>
<reference evidence="1 2" key="1">
    <citation type="submission" date="2016-10" db="EMBL/GenBank/DDBJ databases">
        <authorList>
            <person name="de Groot N.N."/>
        </authorList>
    </citation>
    <scope>NUCLEOTIDE SEQUENCE [LARGE SCALE GENOMIC DNA]</scope>
    <source>
        <strain evidence="1 2">LMG 25475</strain>
    </source>
</reference>
<dbReference type="Gene3D" id="1.10.3210.10">
    <property type="entry name" value="Hypothetical protein af1432"/>
    <property type="match status" value="1"/>
</dbReference>
<evidence type="ECO:0000313" key="1">
    <source>
        <dbReference type="EMBL" id="SDF23414.1"/>
    </source>
</evidence>
<dbReference type="AlphaFoldDB" id="A0A1G7JF45"/>
<proteinExistence type="predicted"/>
<accession>A0A1G7JF45</accession>
<dbReference type="RefSeq" id="WP_092365623.1">
    <property type="nucleotide sequence ID" value="NZ_FNBM01000002.1"/>
</dbReference>
<dbReference type="OrthoDB" id="1099791at2"/>
<gene>
    <name evidence="1" type="ORF">SAMN05216381_1096</name>
</gene>
<dbReference type="EMBL" id="FNBM01000002">
    <property type="protein sequence ID" value="SDF23414.1"/>
    <property type="molecule type" value="Genomic_DNA"/>
</dbReference>